<dbReference type="GO" id="GO:0005524">
    <property type="term" value="F:ATP binding"/>
    <property type="evidence" value="ECO:0007669"/>
    <property type="project" value="UniProtKB-KW"/>
</dbReference>
<dbReference type="PANTHER" id="PTHR42711:SF5">
    <property type="entry name" value="ABC TRANSPORTER ATP-BINDING PROTEIN NATA"/>
    <property type="match status" value="1"/>
</dbReference>
<organism evidence="10">
    <name type="scientific">candidate division WOR-3 bacterium</name>
    <dbReference type="NCBI Taxonomy" id="2052148"/>
    <lineage>
        <taxon>Bacteria</taxon>
        <taxon>Bacteria division WOR-3</taxon>
    </lineage>
</organism>
<dbReference type="GO" id="GO:0005886">
    <property type="term" value="C:plasma membrane"/>
    <property type="evidence" value="ECO:0007669"/>
    <property type="project" value="UniProtKB-SubCell"/>
</dbReference>
<dbReference type="SUPFAM" id="SSF52540">
    <property type="entry name" value="P-loop containing nucleoside triphosphate hydrolases"/>
    <property type="match status" value="1"/>
</dbReference>
<dbReference type="Pfam" id="PF00005">
    <property type="entry name" value="ABC_tran"/>
    <property type="match status" value="1"/>
</dbReference>
<protein>
    <submittedName>
        <fullName evidence="10">ATP-binding cassette domain-containing protein</fullName>
    </submittedName>
</protein>
<dbReference type="EMBL" id="DTLI01000139">
    <property type="protein sequence ID" value="HHS52343.1"/>
    <property type="molecule type" value="Genomic_DNA"/>
</dbReference>
<evidence type="ECO:0000256" key="6">
    <source>
        <dbReference type="ARBA" id="ARBA00022840"/>
    </source>
</evidence>
<dbReference type="InterPro" id="IPR003439">
    <property type="entry name" value="ABC_transporter-like_ATP-bd"/>
</dbReference>
<keyword evidence="7" id="KW-1278">Translocase</keyword>
<keyword evidence="4" id="KW-1003">Cell membrane</keyword>
<evidence type="ECO:0000259" key="9">
    <source>
        <dbReference type="PROSITE" id="PS50893"/>
    </source>
</evidence>
<evidence type="ECO:0000313" key="10">
    <source>
        <dbReference type="EMBL" id="HHS52343.1"/>
    </source>
</evidence>
<feature type="domain" description="ABC transporter" evidence="9">
    <location>
        <begin position="4"/>
        <end position="234"/>
    </location>
</feature>
<comment type="caution">
    <text evidence="10">The sequence shown here is derived from an EMBL/GenBank/DDBJ whole genome shotgun (WGS) entry which is preliminary data.</text>
</comment>
<keyword evidence="3" id="KW-0813">Transport</keyword>
<evidence type="ECO:0000256" key="2">
    <source>
        <dbReference type="ARBA" id="ARBA00005417"/>
    </source>
</evidence>
<dbReference type="InterPro" id="IPR003593">
    <property type="entry name" value="AAA+_ATPase"/>
</dbReference>
<keyword evidence="8" id="KW-0472">Membrane</keyword>
<accession>A0A7C6EGB4</accession>
<dbReference type="Gene3D" id="3.40.50.300">
    <property type="entry name" value="P-loop containing nucleotide triphosphate hydrolases"/>
    <property type="match status" value="1"/>
</dbReference>
<evidence type="ECO:0000256" key="5">
    <source>
        <dbReference type="ARBA" id="ARBA00022741"/>
    </source>
</evidence>
<keyword evidence="5" id="KW-0547">Nucleotide-binding</keyword>
<evidence type="ECO:0000256" key="7">
    <source>
        <dbReference type="ARBA" id="ARBA00022967"/>
    </source>
</evidence>
<dbReference type="SMART" id="SM00382">
    <property type="entry name" value="AAA"/>
    <property type="match status" value="1"/>
</dbReference>
<dbReference type="InterPro" id="IPR027417">
    <property type="entry name" value="P-loop_NTPase"/>
</dbReference>
<name>A0A7C6EGB4_UNCW3</name>
<evidence type="ECO:0000256" key="4">
    <source>
        <dbReference type="ARBA" id="ARBA00022475"/>
    </source>
</evidence>
<dbReference type="PROSITE" id="PS50893">
    <property type="entry name" value="ABC_TRANSPORTER_2"/>
    <property type="match status" value="1"/>
</dbReference>
<dbReference type="FunFam" id="3.40.50.300:FF:000589">
    <property type="entry name" value="ABC transporter, ATP-binding subunit"/>
    <property type="match status" value="1"/>
</dbReference>
<dbReference type="GO" id="GO:0016887">
    <property type="term" value="F:ATP hydrolysis activity"/>
    <property type="evidence" value="ECO:0007669"/>
    <property type="project" value="InterPro"/>
</dbReference>
<keyword evidence="6 10" id="KW-0067">ATP-binding</keyword>
<gene>
    <name evidence="10" type="ORF">ENW73_05695</name>
</gene>
<dbReference type="AlphaFoldDB" id="A0A7C6EGB4"/>
<dbReference type="PANTHER" id="PTHR42711">
    <property type="entry name" value="ABC TRANSPORTER ATP-BINDING PROTEIN"/>
    <property type="match status" value="1"/>
</dbReference>
<comment type="similarity">
    <text evidence="2">Belongs to the ABC transporter superfamily.</text>
</comment>
<comment type="subcellular location">
    <subcellularLocation>
        <location evidence="1">Cell membrane</location>
    </subcellularLocation>
</comment>
<evidence type="ECO:0000256" key="3">
    <source>
        <dbReference type="ARBA" id="ARBA00022448"/>
    </source>
</evidence>
<evidence type="ECO:0000256" key="1">
    <source>
        <dbReference type="ARBA" id="ARBA00004236"/>
    </source>
</evidence>
<dbReference type="InterPro" id="IPR050763">
    <property type="entry name" value="ABC_transporter_ATP-binding"/>
</dbReference>
<evidence type="ECO:0000256" key="8">
    <source>
        <dbReference type="ARBA" id="ARBA00023136"/>
    </source>
</evidence>
<sequence length="251" mass="27815">MAIIQASDLTKCFGTFLAVDHINFAVEKGEVFGFLGPNGAGKTTTIRMLTGLSKPTTGKASILGFDIDSEIVKAKKHIGVVPEISNLYDELSAIDNLLFMAQLYGVPRRKRREKAEELLKIFRLYERKDSSFRTFSRGMKRALTIAAALIHNPEVLFLDEPTVGLDVVAARSLRNLISNLHQQGITIFLTTHYLEEADLLCDRVAIVVKGRILAIDTPQVLKAKTDKKSLEEAFMKITGLEPEVLAIEKGK</sequence>
<reference evidence="10" key="1">
    <citation type="journal article" date="2020" name="mSystems">
        <title>Genome- and Community-Level Interaction Insights into Carbon Utilization and Element Cycling Functions of Hydrothermarchaeota in Hydrothermal Sediment.</title>
        <authorList>
            <person name="Zhou Z."/>
            <person name="Liu Y."/>
            <person name="Xu W."/>
            <person name="Pan J."/>
            <person name="Luo Z.H."/>
            <person name="Li M."/>
        </authorList>
    </citation>
    <scope>NUCLEOTIDE SEQUENCE [LARGE SCALE GENOMIC DNA]</scope>
    <source>
        <strain evidence="10">SpSt-876</strain>
    </source>
</reference>
<proteinExistence type="inferred from homology"/>